<protein>
    <submittedName>
        <fullName evidence="1">Uncharacterized protein</fullName>
    </submittedName>
</protein>
<keyword evidence="2" id="KW-1185">Reference proteome</keyword>
<dbReference type="Proteomes" id="UP001596067">
    <property type="component" value="Unassembled WGS sequence"/>
</dbReference>
<organism evidence="1 2">
    <name type="scientific">Kitasatospora aburaviensis</name>
    <dbReference type="NCBI Taxonomy" id="67265"/>
    <lineage>
        <taxon>Bacteria</taxon>
        <taxon>Bacillati</taxon>
        <taxon>Actinomycetota</taxon>
        <taxon>Actinomycetes</taxon>
        <taxon>Kitasatosporales</taxon>
        <taxon>Streptomycetaceae</taxon>
        <taxon>Kitasatospora</taxon>
    </lineage>
</organism>
<dbReference type="EMBL" id="JBHSOD010000062">
    <property type="protein sequence ID" value="MFC5889705.1"/>
    <property type="molecule type" value="Genomic_DNA"/>
</dbReference>
<evidence type="ECO:0000313" key="2">
    <source>
        <dbReference type="Proteomes" id="UP001596067"/>
    </source>
</evidence>
<dbReference type="RefSeq" id="WP_345327641.1">
    <property type="nucleotide sequence ID" value="NZ_BAAAVH010000010.1"/>
</dbReference>
<accession>A0ABW1F7B2</accession>
<evidence type="ECO:0000313" key="1">
    <source>
        <dbReference type="EMBL" id="MFC5889705.1"/>
    </source>
</evidence>
<proteinExistence type="predicted"/>
<sequence>MSRTITDRRPAAPTAGASALARHIVRVTTAVGPQSWTSSTERFAAEVAALTGTDPQMWMEGELDGSETRRRLLAQGADAIVRTDAHVELVAPTVPGDDFAEMEAEIANEAAADAATVAATTARTRVAAKAGRRERAREHALKHYSERELAAFGDDPLDAWGKDVREKVETWSPFSATRRADARYVIRCKDGARRYPNGDLAD</sequence>
<gene>
    <name evidence="1" type="ORF">ACFP0N_32535</name>
</gene>
<comment type="caution">
    <text evidence="1">The sequence shown here is derived from an EMBL/GenBank/DDBJ whole genome shotgun (WGS) entry which is preliminary data.</text>
</comment>
<name>A0ABW1F7B2_9ACTN</name>
<reference evidence="2" key="1">
    <citation type="journal article" date="2019" name="Int. J. Syst. Evol. Microbiol.">
        <title>The Global Catalogue of Microorganisms (GCM) 10K type strain sequencing project: providing services to taxonomists for standard genome sequencing and annotation.</title>
        <authorList>
            <consortium name="The Broad Institute Genomics Platform"/>
            <consortium name="The Broad Institute Genome Sequencing Center for Infectious Disease"/>
            <person name="Wu L."/>
            <person name="Ma J."/>
        </authorList>
    </citation>
    <scope>NUCLEOTIDE SEQUENCE [LARGE SCALE GENOMIC DNA]</scope>
    <source>
        <strain evidence="2">CGMCC 4.1469</strain>
    </source>
</reference>